<evidence type="ECO:0000259" key="2">
    <source>
        <dbReference type="Pfam" id="PF11790"/>
    </source>
</evidence>
<comment type="caution">
    <text evidence="3">The sequence shown here is derived from an EMBL/GenBank/DDBJ whole genome shotgun (WGS) entry which is preliminary data.</text>
</comment>
<sequence length="320" mass="35994">MNLLGAPIRGLWSLPLLLAFFVNTGATATSKRGLCFVPNSTTPQDDYIWTKEPSDLTWYYNYDTLPSHVFHNLTQDKFEFVPMLWSASAHDNDTTFLETVQSMIQNGTDIRHVLTFNEPEIDHHGSSGVDPAFGAQVWVNNIIPLQAMGIRAGLPATTGSTDGLPWLRQFLGNCSKITGTDCIYDFVTLHWYGNFEGLASHIGEYAATSIWVTEYNLDHQPLQETQSFYNMSADYLDRLLYIERYSFFGAFRSDVSNVGPNAAMLSSDGTLTDIGRWYLGRDKDYPNREDTPESTAPWNGVKLVYILLSVALVLKIVIFE</sequence>
<dbReference type="AlphaFoldDB" id="A0AAN9YF73"/>
<keyword evidence="1" id="KW-0732">Signal</keyword>
<organism evidence="3 4">
    <name type="scientific">Cytospora paraplurivora</name>
    <dbReference type="NCBI Taxonomy" id="2898453"/>
    <lineage>
        <taxon>Eukaryota</taxon>
        <taxon>Fungi</taxon>
        <taxon>Dikarya</taxon>
        <taxon>Ascomycota</taxon>
        <taxon>Pezizomycotina</taxon>
        <taxon>Sordariomycetes</taxon>
        <taxon>Sordariomycetidae</taxon>
        <taxon>Diaporthales</taxon>
        <taxon>Cytosporaceae</taxon>
        <taxon>Cytospora</taxon>
    </lineage>
</organism>
<accession>A0AAN9YF73</accession>
<proteinExistence type="predicted"/>
<dbReference type="InterPro" id="IPR053183">
    <property type="entry name" value="ASL1"/>
</dbReference>
<evidence type="ECO:0000256" key="1">
    <source>
        <dbReference type="SAM" id="SignalP"/>
    </source>
</evidence>
<dbReference type="EMBL" id="JAJSPL020000017">
    <property type="protein sequence ID" value="KAK7741832.1"/>
    <property type="molecule type" value="Genomic_DNA"/>
</dbReference>
<name>A0AAN9YF73_9PEZI</name>
<dbReference type="PANTHER" id="PTHR34154">
    <property type="entry name" value="ALKALI-SENSITIVE LINKAGE PROTEIN 1"/>
    <property type="match status" value="1"/>
</dbReference>
<dbReference type="Pfam" id="PF11790">
    <property type="entry name" value="Glyco_hydro_cc"/>
    <property type="match status" value="1"/>
</dbReference>
<protein>
    <recommendedName>
        <fullName evidence="2">Asl1-like glycosyl hydrolase catalytic domain-containing protein</fullName>
    </recommendedName>
</protein>
<keyword evidence="4" id="KW-1185">Reference proteome</keyword>
<dbReference type="InterPro" id="IPR017853">
    <property type="entry name" value="GH"/>
</dbReference>
<evidence type="ECO:0000313" key="4">
    <source>
        <dbReference type="Proteomes" id="UP001320245"/>
    </source>
</evidence>
<reference evidence="3 4" key="1">
    <citation type="journal article" date="2023" name="PLoS ONE">
        <title>Cytospora paraplurivora sp. nov. isolated from orchards with fruit tree decline syndrome in Ontario, Canada.</title>
        <authorList>
            <person name="Ilyukhin E."/>
            <person name="Nguyen H.D.T."/>
            <person name="Castle A.J."/>
            <person name="Ellouze W."/>
        </authorList>
    </citation>
    <scope>NUCLEOTIDE SEQUENCE [LARGE SCALE GENOMIC DNA]</scope>
    <source>
        <strain evidence="3 4">FDS-564</strain>
    </source>
</reference>
<feature type="domain" description="Asl1-like glycosyl hydrolase catalytic" evidence="2">
    <location>
        <begin position="37"/>
        <end position="278"/>
    </location>
</feature>
<dbReference type="GO" id="GO:0071966">
    <property type="term" value="P:fungal-type cell wall polysaccharide metabolic process"/>
    <property type="evidence" value="ECO:0007669"/>
    <property type="project" value="TreeGrafter"/>
</dbReference>
<feature type="chain" id="PRO_5042915943" description="Asl1-like glycosyl hydrolase catalytic domain-containing protein" evidence="1">
    <location>
        <begin position="29"/>
        <end position="320"/>
    </location>
</feature>
<dbReference type="SUPFAM" id="SSF51445">
    <property type="entry name" value="(Trans)glycosidases"/>
    <property type="match status" value="1"/>
</dbReference>
<dbReference type="Gene3D" id="3.20.20.80">
    <property type="entry name" value="Glycosidases"/>
    <property type="match status" value="1"/>
</dbReference>
<dbReference type="FunFam" id="3.20.20.80:FF:000207">
    <property type="entry name" value="Glycoside hydrolase family 128 protein"/>
    <property type="match status" value="1"/>
</dbReference>
<dbReference type="PANTHER" id="PTHR34154:SF3">
    <property type="entry name" value="ALKALI-SENSITIVE LINKAGE PROTEIN 1"/>
    <property type="match status" value="1"/>
</dbReference>
<evidence type="ECO:0000313" key="3">
    <source>
        <dbReference type="EMBL" id="KAK7741832.1"/>
    </source>
</evidence>
<gene>
    <name evidence="3" type="ORF">SLS53_004897</name>
</gene>
<dbReference type="Proteomes" id="UP001320245">
    <property type="component" value="Unassembled WGS sequence"/>
</dbReference>
<dbReference type="InterPro" id="IPR024655">
    <property type="entry name" value="Asl1_glyco_hydro_catalytic"/>
</dbReference>
<feature type="signal peptide" evidence="1">
    <location>
        <begin position="1"/>
        <end position="28"/>
    </location>
</feature>
<dbReference type="GO" id="GO:0009277">
    <property type="term" value="C:fungal-type cell wall"/>
    <property type="evidence" value="ECO:0007669"/>
    <property type="project" value="TreeGrafter"/>
</dbReference>